<reference evidence="1" key="1">
    <citation type="submission" date="2023-10" db="EMBL/GenBank/DDBJ databases">
        <title>Genome assembly of Pristionchus species.</title>
        <authorList>
            <person name="Yoshida K."/>
            <person name="Sommer R.J."/>
        </authorList>
    </citation>
    <scope>NUCLEOTIDE SEQUENCE</scope>
    <source>
        <strain evidence="1">RS0144</strain>
    </source>
</reference>
<feature type="non-terminal residue" evidence="1">
    <location>
        <position position="117"/>
    </location>
</feature>
<sequence length="117" mass="13356">HCSKISRRRSLTEVADYPMNMARNVAKQFIRTKFLLLSDVDLLFSDGFERRMSQVAKRELQPGSKKVLVFRIFEIYSQSKTPRTKAEMGGLLESGQADVFHVVSANGHYELAGIQNY</sequence>
<evidence type="ECO:0000313" key="2">
    <source>
        <dbReference type="Proteomes" id="UP001432027"/>
    </source>
</evidence>
<dbReference type="PANTHER" id="PTHR47411">
    <property type="entry name" value="B3GNT1, BETA-1,3-N-ACETYLGUCOSAMINYLTRANSFERASE 1, HOMOLOG"/>
    <property type="match status" value="1"/>
</dbReference>
<accession>A0AAV5TF49</accession>
<dbReference type="AlphaFoldDB" id="A0AAV5TF49"/>
<proteinExistence type="predicted"/>
<comment type="caution">
    <text evidence="1">The sequence shown here is derived from an EMBL/GenBank/DDBJ whole genome shotgun (WGS) entry which is preliminary data.</text>
</comment>
<protein>
    <submittedName>
        <fullName evidence="1">Uncharacterized protein</fullName>
    </submittedName>
</protein>
<organism evidence="1 2">
    <name type="scientific">Pristionchus entomophagus</name>
    <dbReference type="NCBI Taxonomy" id="358040"/>
    <lineage>
        <taxon>Eukaryota</taxon>
        <taxon>Metazoa</taxon>
        <taxon>Ecdysozoa</taxon>
        <taxon>Nematoda</taxon>
        <taxon>Chromadorea</taxon>
        <taxon>Rhabditida</taxon>
        <taxon>Rhabditina</taxon>
        <taxon>Diplogasteromorpha</taxon>
        <taxon>Diplogasteroidea</taxon>
        <taxon>Neodiplogasteridae</taxon>
        <taxon>Pristionchus</taxon>
    </lineage>
</organism>
<dbReference type="Proteomes" id="UP001432027">
    <property type="component" value="Unassembled WGS sequence"/>
</dbReference>
<gene>
    <name evidence="1" type="ORF">PENTCL1PPCAC_13720</name>
</gene>
<dbReference type="PANTHER" id="PTHR47411:SF3">
    <property type="entry name" value="I-BETA-1,3-N-ACETYLGLUCOSAMINYLTRANSFERASE"/>
    <property type="match status" value="1"/>
</dbReference>
<dbReference type="EMBL" id="BTSX01000003">
    <property type="protein sequence ID" value="GMS91545.1"/>
    <property type="molecule type" value="Genomic_DNA"/>
</dbReference>
<dbReference type="Pfam" id="PF13896">
    <property type="entry name" value="Glyco_transf_49"/>
    <property type="match status" value="1"/>
</dbReference>
<evidence type="ECO:0000313" key="1">
    <source>
        <dbReference type="EMBL" id="GMS91545.1"/>
    </source>
</evidence>
<name>A0AAV5TF49_9BILA</name>
<feature type="non-terminal residue" evidence="1">
    <location>
        <position position="1"/>
    </location>
</feature>
<keyword evidence="2" id="KW-1185">Reference proteome</keyword>